<dbReference type="Gene3D" id="1.10.10.10">
    <property type="entry name" value="Winged helix-like DNA-binding domain superfamily/Winged helix DNA-binding domain"/>
    <property type="match status" value="1"/>
</dbReference>
<dbReference type="InterPro" id="IPR036388">
    <property type="entry name" value="WH-like_DNA-bd_sf"/>
</dbReference>
<reference evidence="5" key="1">
    <citation type="journal article" date="2019" name="Int. J. Syst. Evol. Microbiol.">
        <title>The Global Catalogue of Microorganisms (GCM) 10K type strain sequencing project: providing services to taxonomists for standard genome sequencing and annotation.</title>
        <authorList>
            <consortium name="The Broad Institute Genomics Platform"/>
            <consortium name="The Broad Institute Genome Sequencing Center for Infectious Disease"/>
            <person name="Wu L."/>
            <person name="Ma J."/>
        </authorList>
    </citation>
    <scope>NUCLEOTIDE SEQUENCE [LARGE SCALE GENOMIC DNA]</scope>
    <source>
        <strain evidence="5">JCM 14370</strain>
    </source>
</reference>
<accession>A0ABQ2D189</accession>
<dbReference type="RefSeq" id="WP_189003227.1">
    <property type="nucleotide sequence ID" value="NZ_BMOD01000009.1"/>
</dbReference>
<dbReference type="InterPro" id="IPR018309">
    <property type="entry name" value="Tscrpt_reg_PadR_C"/>
</dbReference>
<protein>
    <submittedName>
        <fullName evidence="4">PadR family transcriptional regulator</fullName>
    </submittedName>
</protein>
<dbReference type="Pfam" id="PF03551">
    <property type="entry name" value="PadR"/>
    <property type="match status" value="1"/>
</dbReference>
<gene>
    <name evidence="4" type="ORF">GCM10008938_27080</name>
</gene>
<dbReference type="SUPFAM" id="SSF46785">
    <property type="entry name" value="Winged helix' DNA-binding domain"/>
    <property type="match status" value="1"/>
</dbReference>
<dbReference type="PANTHER" id="PTHR43252:SF6">
    <property type="entry name" value="NEGATIVE TRANSCRIPTION REGULATOR PADR"/>
    <property type="match status" value="1"/>
</dbReference>
<dbReference type="Proteomes" id="UP000632222">
    <property type="component" value="Unassembled WGS sequence"/>
</dbReference>
<dbReference type="Pfam" id="PF13788">
    <property type="entry name" value="DUF4180"/>
    <property type="match status" value="1"/>
</dbReference>
<sequence length="306" mass="35509">MSIKHAILGLLSWKPATGYDLKKHFEGSPEMHWSGNNNQIYKALVQLSDEGLVTNETQHQDGAPTKKLYSLTETGLQELRQFVLTRPELPEFRKPFLVQLAWADQLSDEDLSDLITRYEDELEMGLRMLQESHKRNPPAPQRTTREKLLWKMMQDSLITSYHSELDWVMRLRKELDLLPSSAKGKPNMNHQVIHHNNKTYIEVFSASAPLKSEQDTLDLVALSWQEQTPLLMLHEQVLSEEFFQLRTGVAGAMLQKITNYHLKTALIVPDWQQKQLRFREMAAESNQGQVFRVFENREDAESWLVG</sequence>
<evidence type="ECO:0000259" key="2">
    <source>
        <dbReference type="Pfam" id="PF10400"/>
    </source>
</evidence>
<evidence type="ECO:0000259" key="3">
    <source>
        <dbReference type="Pfam" id="PF13788"/>
    </source>
</evidence>
<organism evidence="4 5">
    <name type="scientific">Deinococcus roseus</name>
    <dbReference type="NCBI Taxonomy" id="392414"/>
    <lineage>
        <taxon>Bacteria</taxon>
        <taxon>Thermotogati</taxon>
        <taxon>Deinococcota</taxon>
        <taxon>Deinococci</taxon>
        <taxon>Deinococcales</taxon>
        <taxon>Deinococcaceae</taxon>
        <taxon>Deinococcus</taxon>
    </lineage>
</organism>
<dbReference type="EMBL" id="BMOD01000009">
    <property type="protein sequence ID" value="GGJ39581.1"/>
    <property type="molecule type" value="Genomic_DNA"/>
</dbReference>
<name>A0ABQ2D189_9DEIO</name>
<evidence type="ECO:0000313" key="4">
    <source>
        <dbReference type="EMBL" id="GGJ39581.1"/>
    </source>
</evidence>
<feature type="domain" description="Transcription regulator PadR N-terminal" evidence="1">
    <location>
        <begin position="7"/>
        <end position="80"/>
    </location>
</feature>
<keyword evidence="5" id="KW-1185">Reference proteome</keyword>
<dbReference type="InterPro" id="IPR036390">
    <property type="entry name" value="WH_DNA-bd_sf"/>
</dbReference>
<proteinExistence type="predicted"/>
<dbReference type="InterPro" id="IPR005149">
    <property type="entry name" value="Tscrpt_reg_PadR_N"/>
</dbReference>
<dbReference type="PANTHER" id="PTHR43252">
    <property type="entry name" value="TRANSCRIPTIONAL REGULATOR YQJI"/>
    <property type="match status" value="1"/>
</dbReference>
<feature type="domain" description="Transcription regulator PadR C-terminal" evidence="2">
    <location>
        <begin position="93"/>
        <end position="175"/>
    </location>
</feature>
<evidence type="ECO:0000259" key="1">
    <source>
        <dbReference type="Pfam" id="PF03551"/>
    </source>
</evidence>
<dbReference type="Pfam" id="PF10400">
    <property type="entry name" value="Vir_act_alpha_C"/>
    <property type="match status" value="1"/>
</dbReference>
<feature type="domain" description="DUF4180" evidence="3">
    <location>
        <begin position="196"/>
        <end position="304"/>
    </location>
</feature>
<evidence type="ECO:0000313" key="5">
    <source>
        <dbReference type="Proteomes" id="UP000632222"/>
    </source>
</evidence>
<comment type="caution">
    <text evidence="4">The sequence shown here is derived from an EMBL/GenBank/DDBJ whole genome shotgun (WGS) entry which is preliminary data.</text>
</comment>
<dbReference type="InterPro" id="IPR025438">
    <property type="entry name" value="DUF4180"/>
</dbReference>